<reference evidence="1" key="1">
    <citation type="submission" date="2023-04" db="EMBL/GenBank/DDBJ databases">
        <title>Ambrosiozyma monospora NBRC 10751.</title>
        <authorList>
            <person name="Ichikawa N."/>
            <person name="Sato H."/>
            <person name="Tonouchi N."/>
        </authorList>
    </citation>
    <scope>NUCLEOTIDE SEQUENCE</scope>
    <source>
        <strain evidence="1">NBRC 10751</strain>
    </source>
</reference>
<name>A0ACB5TBM0_AMBMO</name>
<dbReference type="EMBL" id="BSXS01005375">
    <property type="protein sequence ID" value="GME84273.1"/>
    <property type="molecule type" value="Genomic_DNA"/>
</dbReference>
<protein>
    <submittedName>
        <fullName evidence="1">Unnamed protein product</fullName>
    </submittedName>
</protein>
<evidence type="ECO:0000313" key="2">
    <source>
        <dbReference type="Proteomes" id="UP001165064"/>
    </source>
</evidence>
<proteinExistence type="predicted"/>
<dbReference type="Proteomes" id="UP001165064">
    <property type="component" value="Unassembled WGS sequence"/>
</dbReference>
<sequence>MSGLALKLLTLLTRQVSRPVANMLKSEAQNYAGFKKLCIGVAQKVHFFNYHITTKLNPSMKGAGKHLRPLNEAKAIQNGANFLSEAFIFAVAASGIMYETMRQRKIQKDKRDAMADDIATLQDEIEFMKVQLKQYNVQFEDYKVPKMYKPIILQVDEDGKLLKGNGLSEKKDEEDGLDKEQYQSIKAAIEKEMKRWNEKNAAEIERMKVKYNFEGEAEAKSKEAASK</sequence>
<accession>A0ACB5TBM0</accession>
<keyword evidence="2" id="KW-1185">Reference proteome</keyword>
<organism evidence="1 2">
    <name type="scientific">Ambrosiozyma monospora</name>
    <name type="common">Yeast</name>
    <name type="synonym">Endomycopsis monosporus</name>
    <dbReference type="NCBI Taxonomy" id="43982"/>
    <lineage>
        <taxon>Eukaryota</taxon>
        <taxon>Fungi</taxon>
        <taxon>Dikarya</taxon>
        <taxon>Ascomycota</taxon>
        <taxon>Saccharomycotina</taxon>
        <taxon>Pichiomycetes</taxon>
        <taxon>Pichiales</taxon>
        <taxon>Pichiaceae</taxon>
        <taxon>Ambrosiozyma</taxon>
    </lineage>
</organism>
<comment type="caution">
    <text evidence="1">The sequence shown here is derived from an EMBL/GenBank/DDBJ whole genome shotgun (WGS) entry which is preliminary data.</text>
</comment>
<evidence type="ECO:0000313" key="1">
    <source>
        <dbReference type="EMBL" id="GME84273.1"/>
    </source>
</evidence>
<gene>
    <name evidence="1" type="ORF">Amon02_000672200</name>
</gene>